<dbReference type="PROSITE" id="PS00759">
    <property type="entry name" value="ARGE_DAPE_CPG2_2"/>
    <property type="match status" value="1"/>
</dbReference>
<dbReference type="EMBL" id="QCYH01000010">
    <property type="protein sequence ID" value="PVA09195.1"/>
    <property type="molecule type" value="Genomic_DNA"/>
</dbReference>
<keyword evidence="9" id="KW-0170">Cobalt</keyword>
<dbReference type="GO" id="GO:0008777">
    <property type="term" value="F:acetylornithine deacetylase activity"/>
    <property type="evidence" value="ECO:0007669"/>
    <property type="project" value="TreeGrafter"/>
</dbReference>
<dbReference type="InterPro" id="IPR050072">
    <property type="entry name" value="Peptidase_M20A"/>
</dbReference>
<keyword evidence="6" id="KW-0479">Metal-binding</keyword>
<dbReference type="SUPFAM" id="SSF53187">
    <property type="entry name" value="Zn-dependent exopeptidases"/>
    <property type="match status" value="1"/>
</dbReference>
<protein>
    <submittedName>
        <fullName evidence="11">Acetylornithine deacetylase</fullName>
    </submittedName>
</protein>
<accession>A0A2T7G452</accession>
<dbReference type="Gene3D" id="3.40.630.10">
    <property type="entry name" value="Zn peptidases"/>
    <property type="match status" value="1"/>
</dbReference>
<dbReference type="InterPro" id="IPR002933">
    <property type="entry name" value="Peptidase_M20"/>
</dbReference>
<sequence length="417" mass="44794">MDRVTQRRILCAFRTPATRSRHAKGQTAAVSLPIDDTLFLMRSLIGFPTVSQDSNLDMIAYLATRLEASGARVEIMHDAGGNKANLFATLGPEGDGGIVLSGHSDVVPVADQVWATDPFAMHEQDGRLYGRGSCDMKGFIAATIAMAPAFAQRIGNRPLHFSFTYDEETGCVGARDLAQVLTARGLKPSVALIGEPTMMRVIEGHKGCCEYSTHFTGLAGHGSGPDRGVNAVEYAARFVARLLALKDTLRARAPQGSRFDPPWTTINTGALIGGVAHNVIPSTAQVDWEMRPVQHSDFALVKEDLHHYCTDILLPAMRAVYPEAGIHTETIGEVEGLIPAEVSEARDIMMELTGANGADVVPFGTEAGIFQSMGMSAILCGPGSIEQAHKADEFVTMDQMVQCLEMLDRLSLKLAAA</sequence>
<evidence type="ECO:0000256" key="7">
    <source>
        <dbReference type="ARBA" id="ARBA00022801"/>
    </source>
</evidence>
<evidence type="ECO:0000256" key="6">
    <source>
        <dbReference type="ARBA" id="ARBA00022723"/>
    </source>
</evidence>
<evidence type="ECO:0000256" key="9">
    <source>
        <dbReference type="ARBA" id="ARBA00023285"/>
    </source>
</evidence>
<comment type="caution">
    <text evidence="11">The sequence shown here is derived from an EMBL/GenBank/DDBJ whole genome shotgun (WGS) entry which is preliminary data.</text>
</comment>
<organism evidence="11 12">
    <name type="scientific">Pelagivirga sediminicola</name>
    <dbReference type="NCBI Taxonomy" id="2170575"/>
    <lineage>
        <taxon>Bacteria</taxon>
        <taxon>Pseudomonadati</taxon>
        <taxon>Pseudomonadota</taxon>
        <taxon>Alphaproteobacteria</taxon>
        <taxon>Rhodobacterales</taxon>
        <taxon>Paracoccaceae</taxon>
        <taxon>Pelagivirga</taxon>
    </lineage>
</organism>
<evidence type="ECO:0000313" key="11">
    <source>
        <dbReference type="EMBL" id="PVA09195.1"/>
    </source>
</evidence>
<dbReference type="Pfam" id="PF01546">
    <property type="entry name" value="Peptidase_M20"/>
    <property type="match status" value="1"/>
</dbReference>
<reference evidence="11 12" key="1">
    <citation type="submission" date="2018-04" db="EMBL/GenBank/DDBJ databases">
        <title>Pelagivirga bohaiensis gen. nov., sp. nov., a bacterium isolated from the Bohai Sea.</title>
        <authorList>
            <person name="Ji X."/>
        </authorList>
    </citation>
    <scope>NUCLEOTIDE SEQUENCE [LARGE SCALE GENOMIC DNA]</scope>
    <source>
        <strain evidence="11 12">BH-SD19</strain>
    </source>
</reference>
<comment type="cofactor">
    <cofactor evidence="1">
        <name>Zn(2+)</name>
        <dbReference type="ChEBI" id="CHEBI:29105"/>
    </cofactor>
</comment>
<proteinExistence type="inferred from homology"/>
<dbReference type="Pfam" id="PF07687">
    <property type="entry name" value="M20_dimer"/>
    <property type="match status" value="1"/>
</dbReference>
<dbReference type="AlphaFoldDB" id="A0A2T7G452"/>
<gene>
    <name evidence="11" type="primary">argE</name>
    <name evidence="11" type="ORF">DC366_14905</name>
</gene>
<dbReference type="InterPro" id="IPR011650">
    <property type="entry name" value="Peptidase_M20_dimer"/>
</dbReference>
<keyword evidence="12" id="KW-1185">Reference proteome</keyword>
<dbReference type="InterPro" id="IPR036264">
    <property type="entry name" value="Bact_exopeptidase_dim_dom"/>
</dbReference>
<comment type="similarity">
    <text evidence="2">Belongs to the peptidase M20A family. ArgE subfamily.</text>
</comment>
<evidence type="ECO:0000256" key="1">
    <source>
        <dbReference type="ARBA" id="ARBA00001947"/>
    </source>
</evidence>
<evidence type="ECO:0000259" key="10">
    <source>
        <dbReference type="Pfam" id="PF07687"/>
    </source>
</evidence>
<dbReference type="Gene3D" id="3.30.70.360">
    <property type="match status" value="1"/>
</dbReference>
<dbReference type="CDD" id="cd03894">
    <property type="entry name" value="M20_ArgE"/>
    <property type="match status" value="1"/>
</dbReference>
<dbReference type="GO" id="GO:0006526">
    <property type="term" value="P:L-arginine biosynthetic process"/>
    <property type="evidence" value="ECO:0007669"/>
    <property type="project" value="UniProtKB-KW"/>
</dbReference>
<keyword evidence="5" id="KW-0028">Amino-acid biosynthesis</keyword>
<evidence type="ECO:0000313" key="12">
    <source>
        <dbReference type="Proteomes" id="UP000244446"/>
    </source>
</evidence>
<dbReference type="InterPro" id="IPR010169">
    <property type="entry name" value="AcOrn-deacetyl"/>
</dbReference>
<keyword evidence="4" id="KW-0055">Arginine biosynthesis</keyword>
<dbReference type="InterPro" id="IPR001261">
    <property type="entry name" value="ArgE/DapE_CS"/>
</dbReference>
<dbReference type="SUPFAM" id="SSF55031">
    <property type="entry name" value="Bacterial exopeptidase dimerisation domain"/>
    <property type="match status" value="1"/>
</dbReference>
<dbReference type="NCBIfam" id="NF005710">
    <property type="entry name" value="PRK07522.1"/>
    <property type="match status" value="1"/>
</dbReference>
<evidence type="ECO:0000256" key="8">
    <source>
        <dbReference type="ARBA" id="ARBA00022833"/>
    </source>
</evidence>
<evidence type="ECO:0000256" key="4">
    <source>
        <dbReference type="ARBA" id="ARBA00022571"/>
    </source>
</evidence>
<evidence type="ECO:0000256" key="2">
    <source>
        <dbReference type="ARBA" id="ARBA00005691"/>
    </source>
</evidence>
<name>A0A2T7G452_9RHOB</name>
<feature type="domain" description="Peptidase M20 dimerisation" evidence="10">
    <location>
        <begin position="204"/>
        <end position="313"/>
    </location>
</feature>
<dbReference type="Proteomes" id="UP000244446">
    <property type="component" value="Unassembled WGS sequence"/>
</dbReference>
<keyword evidence="7" id="KW-0378">Hydrolase</keyword>
<dbReference type="GO" id="GO:0046872">
    <property type="term" value="F:metal ion binding"/>
    <property type="evidence" value="ECO:0007669"/>
    <property type="project" value="UniProtKB-KW"/>
</dbReference>
<keyword evidence="3" id="KW-0963">Cytoplasm</keyword>
<dbReference type="OrthoDB" id="9809784at2"/>
<dbReference type="PANTHER" id="PTHR43808">
    <property type="entry name" value="ACETYLORNITHINE DEACETYLASE"/>
    <property type="match status" value="1"/>
</dbReference>
<keyword evidence="8" id="KW-0862">Zinc</keyword>
<evidence type="ECO:0000256" key="5">
    <source>
        <dbReference type="ARBA" id="ARBA00022605"/>
    </source>
</evidence>
<evidence type="ECO:0000256" key="3">
    <source>
        <dbReference type="ARBA" id="ARBA00022490"/>
    </source>
</evidence>
<dbReference type="NCBIfam" id="TIGR01892">
    <property type="entry name" value="AcOrn-deacetyl"/>
    <property type="match status" value="1"/>
</dbReference>
<dbReference type="PANTHER" id="PTHR43808:SF31">
    <property type="entry name" value="N-ACETYL-L-CITRULLINE DEACETYLASE"/>
    <property type="match status" value="1"/>
</dbReference>